<reference evidence="3 4" key="1">
    <citation type="journal article" date="2022" name="BMC Microbiol.">
        <title>Whole genome sequencing of Moraxella bovis strains from North America reveals two genotypes with different genetic determinants.</title>
        <authorList>
            <person name="Wynn E.L."/>
            <person name="Hille M.M."/>
            <person name="Loy J.D."/>
            <person name="Schuller G."/>
            <person name="Kuhn K.L."/>
            <person name="Dickey A.M."/>
            <person name="Bono J.L."/>
            <person name="Clawson M.L."/>
        </authorList>
    </citation>
    <scope>NUCLEOTIDE SEQUENCE [LARGE SCALE GENOMIC DNA]</scope>
    <source>
        <strain evidence="2">SAM102599</strain>
        <strain evidence="3 4">SAM57978</strain>
    </source>
</reference>
<dbReference type="Proteomes" id="UP001163632">
    <property type="component" value="Chromosome"/>
</dbReference>
<dbReference type="Proteomes" id="UP001163283">
    <property type="component" value="Chromosome"/>
</dbReference>
<dbReference type="EMBL" id="CP087830">
    <property type="protein sequence ID" value="UZA04110.1"/>
    <property type="molecule type" value="Genomic_DNA"/>
</dbReference>
<name>A0AAX3EQT1_MORBO</name>
<evidence type="ECO:0000313" key="5">
    <source>
        <dbReference type="Proteomes" id="UP001163632"/>
    </source>
</evidence>
<proteinExistence type="predicted"/>
<dbReference type="InterPro" id="IPR038733">
    <property type="entry name" value="Predicted_DNA_bind_prot_RHH"/>
</dbReference>
<evidence type="ECO:0000313" key="3">
    <source>
        <dbReference type="EMBL" id="UZA50412.1"/>
    </source>
</evidence>
<dbReference type="EMBL" id="CP087781">
    <property type="protein sequence ID" value="UZA50412.1"/>
    <property type="molecule type" value="Genomic_DNA"/>
</dbReference>
<keyword evidence="5" id="KW-1185">Reference proteome</keyword>
<accession>A0AAX3EQT1</accession>
<organism evidence="3 4">
    <name type="scientific">Moraxella bovis</name>
    <dbReference type="NCBI Taxonomy" id="476"/>
    <lineage>
        <taxon>Bacteria</taxon>
        <taxon>Pseudomonadati</taxon>
        <taxon>Pseudomonadota</taxon>
        <taxon>Gammaproteobacteria</taxon>
        <taxon>Moraxellales</taxon>
        <taxon>Moraxellaceae</taxon>
        <taxon>Moraxella</taxon>
    </lineage>
</organism>
<dbReference type="AlphaFoldDB" id="A0AAX3EQT1"/>
<dbReference type="RefSeq" id="WP_264682993.1">
    <property type="nucleotide sequence ID" value="NZ_CP087781.1"/>
</dbReference>
<gene>
    <name evidence="2" type="ORF">LP092_05055</name>
    <name evidence="3" type="ORF">LP129_07550</name>
</gene>
<evidence type="ECO:0000313" key="2">
    <source>
        <dbReference type="EMBL" id="UZA04110.1"/>
    </source>
</evidence>
<protein>
    <submittedName>
        <fullName evidence="3">Ribbon-helix-helix domain-containing protein</fullName>
    </submittedName>
</protein>
<sequence length="65" mass="7221">MPKIVAKPKTRAEIQKASDEKNGIVKKTFSMHKDDVELLKQLSEQTGISQAKLIGLALKAYPKNL</sequence>
<feature type="domain" description="Predicted DNA-binding protein ribbon-helix-helix" evidence="1">
    <location>
        <begin position="28"/>
        <end position="63"/>
    </location>
</feature>
<evidence type="ECO:0000259" key="1">
    <source>
        <dbReference type="Pfam" id="PF12651"/>
    </source>
</evidence>
<dbReference type="Pfam" id="PF12651">
    <property type="entry name" value="RHH_3"/>
    <property type="match status" value="1"/>
</dbReference>
<evidence type="ECO:0000313" key="4">
    <source>
        <dbReference type="Proteomes" id="UP001163283"/>
    </source>
</evidence>